<dbReference type="AlphaFoldDB" id="A0A974WEI2"/>
<dbReference type="GO" id="GO:0005694">
    <property type="term" value="C:chromosome"/>
    <property type="evidence" value="ECO:0007669"/>
    <property type="project" value="InterPro"/>
</dbReference>
<comment type="similarity">
    <text evidence="6">Belongs to the SMC family.</text>
</comment>
<dbReference type="InterPro" id="IPR024704">
    <property type="entry name" value="SMC"/>
</dbReference>
<sequence>MQLAKLEIKGFKSFGDRVVINFDEGITGIVGPNGCGKSNIVDSIRWVLGEQSSRTLRSEKMENVIFNGTKKRKPTQLAEVSLTFNNTKNLLPTEYSQVTLTRRYYRSGESEYLLNGVTCRLKDITNLFLDTGIASNSYAIIELKMVDDLLNDKDNSRRGLFEEAAGISKFKKRKKETLKKLSDTDADLERVEDLLYEIEKNMKSLERQAKQTEKYYQLKEEYKEVSIQLARKTIQKSTGLFNSLSKQIEAENDKKISLNKQVKEKEAELEKSKSELVLKEKALSVRQKALNEHVNKIRQYESEKKIKNERLRFLNDKSENLRDQIQQDRKSNERAAFSIESLTHEKSSAQKLLAEIELKVNSLKEDHDAQKSKTNRIQEEQETVRRILKSKQEEVYQLKKSVEIQELQLSSLKQELEKTATDTSEQNASLIEFDKKVQVLEEELAVKNKELKKKKDAQQEIESRIESTEKTISVIREELTQTNRKLDARQNEFNLTKSLVENLEGFPEAIKFLKKKAGWKKNAPLLSDILTCDEEYRVTVENYLEPYLNYYIVEKEAEAYEAINILSDAAKGKANFFILESFEGFTPTNTRIYDNAFPVTEIIEYDSKYRKLMAYILDNVYIFEGEYKNIPKDDDNTFITKNGKVTRRRFSLTGGSVGLFEGKKIGRAKNLEKLEKEIKQLTKKLNEIEQSLSEKNKELEKLKGNSLKQEIEEMQQGITQVNEEYISIKTKQEQFAKMLSDADMRKEDIIAKVDELSNSVAKNKPKAEREEKDLSQTENRLAELTAELNEQQELLSEKSSAFNEQNIFFHQQDNRVKSIEQEISYKQDAFNSSKDRIEKNQLDLANTEAEIKSLLEKNETNDDELVGMYEERESIEQAVNEAEKEYYSVRGNIDELDKSEREIQRNREGIDAIIMELQNKLNETKLELSAVKERLSVEFNIDTDEILKEGEESVDTNEEELRESVSKIKDRLERMGPINPMAMEAYNEIKERNDFITEQREDLFKAKESLLSTIDEIDAVAKETFIKAYEEIKENFVKVFRSLFTEEDDCDLRLSDPDNPLESSIEIIAKPKGKRPLTINQLSGGEKTLTATSLLFAIYLIKPAPFCIFDEVDAPLDDANIDKFNNIIKTFSKDSQFIIVTHNKRTMASTDIIYGITMIEQGVSRVVPVDLRELADS</sequence>
<feature type="coiled-coil region" evidence="6">
    <location>
        <begin position="241"/>
        <end position="492"/>
    </location>
</feature>
<accession>A0A974WEI2</accession>
<feature type="binding site" evidence="6">
    <location>
        <begin position="32"/>
        <end position="39"/>
    </location>
    <ligand>
        <name>ATP</name>
        <dbReference type="ChEBI" id="CHEBI:30616"/>
    </ligand>
</feature>
<dbReference type="InterPro" id="IPR011890">
    <property type="entry name" value="SMC_prok"/>
</dbReference>
<evidence type="ECO:0000256" key="6">
    <source>
        <dbReference type="HAMAP-Rule" id="MF_01894"/>
    </source>
</evidence>
<evidence type="ECO:0000256" key="2">
    <source>
        <dbReference type="ARBA" id="ARBA00022741"/>
    </source>
</evidence>
<dbReference type="InterPro" id="IPR003395">
    <property type="entry name" value="RecF/RecN/SMC_N"/>
</dbReference>
<dbReference type="Gene3D" id="3.40.50.300">
    <property type="entry name" value="P-loop containing nucleotide triphosphate hydrolases"/>
    <property type="match status" value="2"/>
</dbReference>
<reference evidence="8" key="1">
    <citation type="submission" date="2021-02" db="EMBL/GenBank/DDBJ databases">
        <title>Fulvivirga sp. S481 isolated from sea water.</title>
        <authorList>
            <person name="Bae S.S."/>
            <person name="Baek K."/>
        </authorList>
    </citation>
    <scope>NUCLEOTIDE SEQUENCE</scope>
    <source>
        <strain evidence="8">S481</strain>
    </source>
</reference>
<dbReference type="GO" id="GO:0030261">
    <property type="term" value="P:chromosome condensation"/>
    <property type="evidence" value="ECO:0007669"/>
    <property type="project" value="InterPro"/>
</dbReference>
<gene>
    <name evidence="6 8" type="primary">smc</name>
    <name evidence="8" type="ORF">JR347_15055</name>
</gene>
<proteinExistence type="inferred from homology"/>
<keyword evidence="2 6" id="KW-0547">Nucleotide-binding</keyword>
<dbReference type="InterPro" id="IPR027417">
    <property type="entry name" value="P-loop_NTPase"/>
</dbReference>
<dbReference type="GO" id="GO:0005737">
    <property type="term" value="C:cytoplasm"/>
    <property type="evidence" value="ECO:0007669"/>
    <property type="project" value="UniProtKB-SubCell"/>
</dbReference>
<keyword evidence="5 6" id="KW-0238">DNA-binding</keyword>
<dbReference type="SUPFAM" id="SSF75553">
    <property type="entry name" value="Smc hinge domain"/>
    <property type="match status" value="1"/>
</dbReference>
<keyword evidence="9" id="KW-1185">Reference proteome</keyword>
<dbReference type="SUPFAM" id="SSF52540">
    <property type="entry name" value="P-loop containing nucleoside triphosphate hydrolases"/>
    <property type="match status" value="1"/>
</dbReference>
<dbReference type="PANTHER" id="PTHR43977">
    <property type="entry name" value="STRUCTURAL MAINTENANCE OF CHROMOSOMES PROTEIN 3"/>
    <property type="match status" value="1"/>
</dbReference>
<dbReference type="PIRSF" id="PIRSF005719">
    <property type="entry name" value="SMC"/>
    <property type="match status" value="1"/>
</dbReference>
<feature type="coiled-coil region" evidence="6">
    <location>
        <begin position="664"/>
        <end position="724"/>
    </location>
</feature>
<evidence type="ECO:0000256" key="3">
    <source>
        <dbReference type="ARBA" id="ARBA00022840"/>
    </source>
</evidence>
<comment type="subunit">
    <text evidence="6">Homodimer.</text>
</comment>
<dbReference type="Pfam" id="PF02463">
    <property type="entry name" value="SMC_N"/>
    <property type="match status" value="2"/>
</dbReference>
<keyword evidence="3 6" id="KW-0067">ATP-binding</keyword>
<dbReference type="GO" id="GO:0006260">
    <property type="term" value="P:DNA replication"/>
    <property type="evidence" value="ECO:0007669"/>
    <property type="project" value="UniProtKB-UniRule"/>
</dbReference>
<dbReference type="Proteomes" id="UP000662783">
    <property type="component" value="Chromosome"/>
</dbReference>
<dbReference type="RefSeq" id="WP_205721413.1">
    <property type="nucleotide sequence ID" value="NZ_CP070608.1"/>
</dbReference>
<dbReference type="GO" id="GO:0003677">
    <property type="term" value="F:DNA binding"/>
    <property type="evidence" value="ECO:0007669"/>
    <property type="project" value="UniProtKB-UniRule"/>
</dbReference>
<dbReference type="GO" id="GO:0007062">
    <property type="term" value="P:sister chromatid cohesion"/>
    <property type="evidence" value="ECO:0007669"/>
    <property type="project" value="InterPro"/>
</dbReference>
<dbReference type="EMBL" id="CP070608">
    <property type="protein sequence ID" value="QSE96899.1"/>
    <property type="molecule type" value="Genomic_DNA"/>
</dbReference>
<feature type="domain" description="SMC hinge" evidence="7">
    <location>
        <begin position="520"/>
        <end position="628"/>
    </location>
</feature>
<dbReference type="Gene3D" id="1.10.287.1490">
    <property type="match status" value="1"/>
</dbReference>
<evidence type="ECO:0000313" key="8">
    <source>
        <dbReference type="EMBL" id="QSE96899.1"/>
    </source>
</evidence>
<protein>
    <recommendedName>
        <fullName evidence="6">Chromosome partition protein Smc</fullName>
    </recommendedName>
</protein>
<evidence type="ECO:0000256" key="5">
    <source>
        <dbReference type="ARBA" id="ARBA00023125"/>
    </source>
</evidence>
<dbReference type="GO" id="GO:0016887">
    <property type="term" value="F:ATP hydrolysis activity"/>
    <property type="evidence" value="ECO:0007669"/>
    <property type="project" value="InterPro"/>
</dbReference>
<dbReference type="GO" id="GO:0005524">
    <property type="term" value="F:ATP binding"/>
    <property type="evidence" value="ECO:0007669"/>
    <property type="project" value="UniProtKB-UniRule"/>
</dbReference>
<dbReference type="NCBIfam" id="TIGR02168">
    <property type="entry name" value="SMC_prok_B"/>
    <property type="match status" value="1"/>
</dbReference>
<dbReference type="GO" id="GO:0007059">
    <property type="term" value="P:chromosome segregation"/>
    <property type="evidence" value="ECO:0007669"/>
    <property type="project" value="UniProtKB-UniRule"/>
</dbReference>
<evidence type="ECO:0000259" key="7">
    <source>
        <dbReference type="SMART" id="SM00968"/>
    </source>
</evidence>
<evidence type="ECO:0000256" key="4">
    <source>
        <dbReference type="ARBA" id="ARBA00023054"/>
    </source>
</evidence>
<dbReference type="KEGG" id="fuv:JR347_15055"/>
<dbReference type="SMART" id="SM00968">
    <property type="entry name" value="SMC_hinge"/>
    <property type="match status" value="1"/>
</dbReference>
<dbReference type="CDD" id="cd03278">
    <property type="entry name" value="ABC_SMC_barmotin"/>
    <property type="match status" value="1"/>
</dbReference>
<comment type="domain">
    <text evidence="6">Contains large globular domains required for ATP hydrolysis at each terminus and a third globular domain forming a flexible hinge near the middle of the molecule. These domains are separated by coiled-coil structures.</text>
</comment>
<keyword evidence="4 6" id="KW-0175">Coiled coil</keyword>
<comment type="function">
    <text evidence="6">Required for chromosome condensation and partitioning.</text>
</comment>
<dbReference type="Gene3D" id="1.20.1060.20">
    <property type="match status" value="1"/>
</dbReference>
<dbReference type="Gene3D" id="3.30.70.1620">
    <property type="match status" value="1"/>
</dbReference>
<name>A0A974WEI2_9BACT</name>
<evidence type="ECO:0000313" key="9">
    <source>
        <dbReference type="Proteomes" id="UP000662783"/>
    </source>
</evidence>
<dbReference type="InterPro" id="IPR036277">
    <property type="entry name" value="SMC_hinge_sf"/>
</dbReference>
<comment type="subcellular location">
    <subcellularLocation>
        <location evidence="6">Cytoplasm</location>
    </subcellularLocation>
</comment>
<keyword evidence="1 6" id="KW-0963">Cytoplasm</keyword>
<feature type="coiled-coil region" evidence="6">
    <location>
        <begin position="767"/>
        <end position="801"/>
    </location>
</feature>
<dbReference type="InterPro" id="IPR010935">
    <property type="entry name" value="SMC_hinge"/>
</dbReference>
<organism evidence="8 9">
    <name type="scientific">Fulvivirga lutea</name>
    <dbReference type="NCBI Taxonomy" id="2810512"/>
    <lineage>
        <taxon>Bacteria</taxon>
        <taxon>Pseudomonadati</taxon>
        <taxon>Bacteroidota</taxon>
        <taxon>Cytophagia</taxon>
        <taxon>Cytophagales</taxon>
        <taxon>Fulvivirgaceae</taxon>
        <taxon>Fulvivirga</taxon>
    </lineage>
</organism>
<feature type="coiled-coil region" evidence="6">
    <location>
        <begin position="188"/>
        <end position="215"/>
    </location>
</feature>
<dbReference type="HAMAP" id="MF_01894">
    <property type="entry name" value="Smc_prok"/>
    <property type="match status" value="1"/>
</dbReference>
<evidence type="ECO:0000256" key="1">
    <source>
        <dbReference type="ARBA" id="ARBA00022490"/>
    </source>
</evidence>
<dbReference type="Pfam" id="PF06470">
    <property type="entry name" value="SMC_hinge"/>
    <property type="match status" value="1"/>
</dbReference>
<feature type="coiled-coil region" evidence="6">
    <location>
        <begin position="837"/>
        <end position="934"/>
    </location>
</feature>